<dbReference type="GO" id="GO:0089718">
    <property type="term" value="P:amino acid import across plasma membrane"/>
    <property type="evidence" value="ECO:0007669"/>
    <property type="project" value="TreeGrafter"/>
</dbReference>
<dbReference type="AlphaFoldDB" id="A0AAN9C0Q9"/>
<name>A0AAN9C0Q9_9CAEN</name>
<evidence type="ECO:0000256" key="4">
    <source>
        <dbReference type="ARBA" id="ARBA00022692"/>
    </source>
</evidence>
<keyword evidence="7" id="KW-0325">Glycoprotein</keyword>
<feature type="transmembrane region" description="Helical" evidence="11">
    <location>
        <begin position="376"/>
        <end position="401"/>
    </location>
</feature>
<dbReference type="PANTHER" id="PTHR11616:SF321">
    <property type="entry name" value="SODIUM-DEPENDENT NUTRIENT AMINO ACID TRANSPORTER 1-RELATED"/>
    <property type="match status" value="1"/>
</dbReference>
<evidence type="ECO:0000256" key="1">
    <source>
        <dbReference type="ARBA" id="ARBA00004141"/>
    </source>
</evidence>
<sequence length="661" mass="73763">MASHTLDPEQGVRLLPQPGVRGFKVQDDCKENESAAFSEFQVQGGSGADTEEDFERHQWSSKREYMLSAIGYCVGVGNIWRFPYMCTRNGGGAFLIPFVLSLIVIGMPLMFLEMSLGQFTGRSIVHSLSVCPLAKGVGYAMAVLSLVVFWYYNTIQGWALYYLVMSCQTTLPWSLCGQWWNTPSCTDFSTAFKSGHGNHDNTSVLATNASSDWYNATNVIAGAVMLNMTSAPTNMTEVKQVSSAEEFWQHNVLRVSGGLHEPGELVWYLVVALGAATLFLFLALVKGVKSSGKVVYVTAIAPYVVLTILLVRGATLPGAVDGILFYLTPDFSRLLDPQVWVEAVLQVFYSLGPAWGGVPTMSSYNKFNNNCLRDSIILTFVCEGTSIFGGFAIFAVLGYMARETGLAIDKVVSSGPGLAFIVYPEAISRLPIPQLWAVLFFIMMFTLCCDSQLATGECVLTVLIDRYPRTLTRRRMLVSAIFCVVCFLFGLPFVTQGGIYIFQLVDWFIATLSVLLISLLQCIVIAWVYGADRFGADIEMMLGRRPPMYMKILWCFVTPLVLLVLLVVTPMEYRPPTYGDYHYDVWGNVFGWTVALVSFIPIPLVAMHQLYKAKGSLLQRLRKTTQPDKNWGPPGRKERILYRKETAQRPPRQHWTDIIRR</sequence>
<feature type="transmembrane region" description="Helical" evidence="11">
    <location>
        <begin position="94"/>
        <end position="112"/>
    </location>
</feature>
<feature type="binding site" evidence="8">
    <location>
        <position position="447"/>
    </location>
    <ligand>
        <name>Na(+)</name>
        <dbReference type="ChEBI" id="CHEBI:29101"/>
        <label>1</label>
    </ligand>
</feature>
<dbReference type="PROSITE" id="PS50267">
    <property type="entry name" value="NA_NEUROTRAN_SYMP_3"/>
    <property type="match status" value="1"/>
</dbReference>
<feature type="binding site" evidence="8">
    <location>
        <position position="71"/>
    </location>
    <ligand>
        <name>Na(+)</name>
        <dbReference type="ChEBI" id="CHEBI:29101"/>
        <label>1</label>
    </ligand>
</feature>
<feature type="binding site" evidence="8">
    <location>
        <position position="451"/>
    </location>
    <ligand>
        <name>Na(+)</name>
        <dbReference type="ChEBI" id="CHEBI:29101"/>
        <label>1</label>
    </ligand>
</feature>
<protein>
    <recommendedName>
        <fullName evidence="10">Transporter</fullName>
    </recommendedName>
</protein>
<keyword evidence="3 10" id="KW-0813">Transport</keyword>
<evidence type="ECO:0000256" key="11">
    <source>
        <dbReference type="SAM" id="Phobius"/>
    </source>
</evidence>
<dbReference type="EMBL" id="JBAMIC010000001">
    <property type="protein sequence ID" value="KAK7115222.1"/>
    <property type="molecule type" value="Genomic_DNA"/>
</dbReference>
<feature type="binding site" evidence="8">
    <location>
        <position position="74"/>
    </location>
    <ligand>
        <name>Na(+)</name>
        <dbReference type="ChEBI" id="CHEBI:29101"/>
        <label>1</label>
    </ligand>
</feature>
<feature type="disulfide bond" evidence="9">
    <location>
        <begin position="176"/>
        <end position="185"/>
    </location>
</feature>
<keyword evidence="5 11" id="KW-1133">Transmembrane helix</keyword>
<feature type="transmembrane region" description="Helical" evidence="11">
    <location>
        <begin position="552"/>
        <end position="569"/>
    </location>
</feature>
<evidence type="ECO:0000256" key="3">
    <source>
        <dbReference type="ARBA" id="ARBA00022448"/>
    </source>
</evidence>
<feature type="binding site" evidence="8">
    <location>
        <position position="450"/>
    </location>
    <ligand>
        <name>Na(+)</name>
        <dbReference type="ChEBI" id="CHEBI:29101"/>
        <label>1</label>
    </ligand>
</feature>
<evidence type="ECO:0000313" key="12">
    <source>
        <dbReference type="EMBL" id="KAK7115222.1"/>
    </source>
</evidence>
<keyword evidence="6 11" id="KW-0472">Membrane</keyword>
<feature type="transmembrane region" description="Helical" evidence="11">
    <location>
        <begin position="507"/>
        <end position="531"/>
    </location>
</feature>
<comment type="caution">
    <text evidence="12">The sequence shown here is derived from an EMBL/GenBank/DDBJ whole genome shotgun (WGS) entry which is preliminary data.</text>
</comment>
<dbReference type="SUPFAM" id="SSF161070">
    <property type="entry name" value="SNF-like"/>
    <property type="match status" value="1"/>
</dbReference>
<evidence type="ECO:0000256" key="9">
    <source>
        <dbReference type="PIRSR" id="PIRSR600175-2"/>
    </source>
</evidence>
<keyword evidence="13" id="KW-1185">Reference proteome</keyword>
<keyword evidence="10" id="KW-0769">Symport</keyword>
<feature type="transmembrane region" description="Helical" evidence="11">
    <location>
        <begin position="133"/>
        <end position="152"/>
    </location>
</feature>
<dbReference type="InterPro" id="IPR000175">
    <property type="entry name" value="Na/ntran_symport"/>
</dbReference>
<dbReference type="GO" id="GO:0005283">
    <property type="term" value="F:amino acid:sodium symporter activity"/>
    <property type="evidence" value="ECO:0007669"/>
    <property type="project" value="TreeGrafter"/>
</dbReference>
<dbReference type="Proteomes" id="UP001374579">
    <property type="component" value="Unassembled WGS sequence"/>
</dbReference>
<dbReference type="Pfam" id="PF00209">
    <property type="entry name" value="SNF"/>
    <property type="match status" value="1"/>
</dbReference>
<dbReference type="GO" id="GO:0005886">
    <property type="term" value="C:plasma membrane"/>
    <property type="evidence" value="ECO:0007669"/>
    <property type="project" value="TreeGrafter"/>
</dbReference>
<feature type="transmembrane region" description="Helical" evidence="11">
    <location>
        <begin position="476"/>
        <end position="501"/>
    </location>
</feature>
<dbReference type="PRINTS" id="PR00176">
    <property type="entry name" value="NANEUSMPORT"/>
</dbReference>
<dbReference type="PROSITE" id="PS00610">
    <property type="entry name" value="NA_NEUROTRAN_SYMP_1"/>
    <property type="match status" value="1"/>
</dbReference>
<dbReference type="InterPro" id="IPR037272">
    <property type="entry name" value="SNS_sf"/>
</dbReference>
<dbReference type="PANTHER" id="PTHR11616">
    <property type="entry name" value="SODIUM/CHLORIDE DEPENDENT TRANSPORTER"/>
    <property type="match status" value="1"/>
</dbReference>
<feature type="transmembrane region" description="Helical" evidence="11">
    <location>
        <begin position="589"/>
        <end position="611"/>
    </location>
</feature>
<proteinExistence type="inferred from homology"/>
<evidence type="ECO:0000256" key="2">
    <source>
        <dbReference type="ARBA" id="ARBA00006459"/>
    </source>
</evidence>
<feature type="transmembrane region" description="Helical" evidence="11">
    <location>
        <begin position="435"/>
        <end position="464"/>
    </location>
</feature>
<feature type="binding site" evidence="8">
    <location>
        <position position="78"/>
    </location>
    <ligand>
        <name>Na(+)</name>
        <dbReference type="ChEBI" id="CHEBI:29101"/>
        <label>1</label>
    </ligand>
</feature>
<keyword evidence="9" id="KW-1015">Disulfide bond</keyword>
<feature type="binding site" evidence="8">
    <location>
        <position position="350"/>
    </location>
    <ligand>
        <name>Na(+)</name>
        <dbReference type="ChEBI" id="CHEBI:29101"/>
        <label>1</label>
    </ligand>
</feature>
<evidence type="ECO:0000256" key="10">
    <source>
        <dbReference type="RuleBase" id="RU003732"/>
    </source>
</evidence>
<evidence type="ECO:0000313" key="13">
    <source>
        <dbReference type="Proteomes" id="UP001374579"/>
    </source>
</evidence>
<accession>A0AAN9C0Q9</accession>
<evidence type="ECO:0000256" key="5">
    <source>
        <dbReference type="ARBA" id="ARBA00022989"/>
    </source>
</evidence>
<comment type="similarity">
    <text evidence="2 10">Belongs to the sodium:neurotransmitter symporter (SNF) (TC 2.A.22) family.</text>
</comment>
<evidence type="ECO:0000256" key="6">
    <source>
        <dbReference type="ARBA" id="ARBA00023136"/>
    </source>
</evidence>
<organism evidence="12 13">
    <name type="scientific">Littorina saxatilis</name>
    <dbReference type="NCBI Taxonomy" id="31220"/>
    <lineage>
        <taxon>Eukaryota</taxon>
        <taxon>Metazoa</taxon>
        <taxon>Spiralia</taxon>
        <taxon>Lophotrochozoa</taxon>
        <taxon>Mollusca</taxon>
        <taxon>Gastropoda</taxon>
        <taxon>Caenogastropoda</taxon>
        <taxon>Littorinimorpha</taxon>
        <taxon>Littorinoidea</taxon>
        <taxon>Littorinidae</taxon>
        <taxon>Littorina</taxon>
    </lineage>
</organism>
<feature type="transmembrane region" description="Helical" evidence="11">
    <location>
        <begin position="294"/>
        <end position="327"/>
    </location>
</feature>
<comment type="subcellular location">
    <subcellularLocation>
        <location evidence="1">Membrane</location>
        <topology evidence="1">Multi-pass membrane protein</topology>
    </subcellularLocation>
</comment>
<evidence type="ECO:0000256" key="8">
    <source>
        <dbReference type="PIRSR" id="PIRSR600175-1"/>
    </source>
</evidence>
<keyword evidence="8" id="KW-0479">Metal-binding</keyword>
<keyword evidence="8" id="KW-0915">Sodium</keyword>
<keyword evidence="4 10" id="KW-0812">Transmembrane</keyword>
<reference evidence="12 13" key="1">
    <citation type="submission" date="2024-02" db="EMBL/GenBank/DDBJ databases">
        <title>Chromosome-scale genome assembly of the rough periwinkle Littorina saxatilis.</title>
        <authorList>
            <person name="De Jode A."/>
            <person name="Faria R."/>
            <person name="Formenti G."/>
            <person name="Sims Y."/>
            <person name="Smith T.P."/>
            <person name="Tracey A."/>
            <person name="Wood J.M.D."/>
            <person name="Zagrodzka Z.B."/>
            <person name="Johannesson K."/>
            <person name="Butlin R.K."/>
            <person name="Leder E.H."/>
        </authorList>
    </citation>
    <scope>NUCLEOTIDE SEQUENCE [LARGE SCALE GENOMIC DNA]</scope>
    <source>
        <strain evidence="12">Snail1</strain>
        <tissue evidence="12">Muscle</tissue>
    </source>
</reference>
<feature type="transmembrane region" description="Helical" evidence="11">
    <location>
        <begin position="265"/>
        <end position="285"/>
    </location>
</feature>
<gene>
    <name evidence="12" type="ORF">V1264_001136</name>
</gene>
<dbReference type="GO" id="GO:0046872">
    <property type="term" value="F:metal ion binding"/>
    <property type="evidence" value="ECO:0007669"/>
    <property type="project" value="UniProtKB-KW"/>
</dbReference>
<evidence type="ECO:0000256" key="7">
    <source>
        <dbReference type="ARBA" id="ARBA00023180"/>
    </source>
</evidence>